<evidence type="ECO:0000313" key="2">
    <source>
        <dbReference type="Proteomes" id="UP000054683"/>
    </source>
</evidence>
<sequence>MVLGAQDIALVTLTELAQIAAQACGASAIPLLVDADHGYGNALNGACTVKGQFKKSSEGLFTFPRNG</sequence>
<proteinExistence type="predicted"/>
<dbReference type="Proteomes" id="UP000054683">
    <property type="component" value="Unassembled WGS sequence"/>
</dbReference>
<evidence type="ECO:0000313" key="1">
    <source>
        <dbReference type="EMBL" id="SAL74851.1"/>
    </source>
</evidence>
<protein>
    <submittedName>
        <fullName evidence="1">Carboxyvinyl-carboxyphosphonate phosphorylmutase</fullName>
    </submittedName>
</protein>
<reference evidence="1 2" key="1">
    <citation type="submission" date="2016-01" db="EMBL/GenBank/DDBJ databases">
        <authorList>
            <person name="Oliw E.H."/>
        </authorList>
    </citation>
    <scope>NUCLEOTIDE SEQUENCE [LARGE SCALE GENOMIC DNA]</scope>
    <source>
        <strain evidence="1">LMG 27134</strain>
    </source>
</reference>
<dbReference type="InterPro" id="IPR040442">
    <property type="entry name" value="Pyrv_kinase-like_dom_sf"/>
</dbReference>
<organism evidence="1 2">
    <name type="scientific">Caballeronia udeis</name>
    <dbReference type="NCBI Taxonomy" id="1232866"/>
    <lineage>
        <taxon>Bacteria</taxon>
        <taxon>Pseudomonadati</taxon>
        <taxon>Pseudomonadota</taxon>
        <taxon>Betaproteobacteria</taxon>
        <taxon>Burkholderiales</taxon>
        <taxon>Burkholderiaceae</taxon>
        <taxon>Caballeronia</taxon>
    </lineage>
</organism>
<dbReference type="Gene3D" id="3.20.20.60">
    <property type="entry name" value="Phosphoenolpyruvate-binding domains"/>
    <property type="match status" value="1"/>
</dbReference>
<dbReference type="AlphaFoldDB" id="A0A158K2Z7"/>
<dbReference type="GO" id="GO:0003824">
    <property type="term" value="F:catalytic activity"/>
    <property type="evidence" value="ECO:0007669"/>
    <property type="project" value="InterPro"/>
</dbReference>
<name>A0A158K2Z7_9BURK</name>
<dbReference type="EMBL" id="FCOK02000174">
    <property type="protein sequence ID" value="SAL74851.1"/>
    <property type="molecule type" value="Genomic_DNA"/>
</dbReference>
<dbReference type="SUPFAM" id="SSF51621">
    <property type="entry name" value="Phosphoenolpyruvate/pyruvate domain"/>
    <property type="match status" value="1"/>
</dbReference>
<accession>A0A158K2Z7</accession>
<gene>
    <name evidence="1" type="ORF">AWB69_09250</name>
</gene>
<dbReference type="InterPro" id="IPR015813">
    <property type="entry name" value="Pyrv/PenolPyrv_kinase-like_dom"/>
</dbReference>